<dbReference type="EMBL" id="QMIE01000029">
    <property type="protein sequence ID" value="TVM14043.1"/>
    <property type="molecule type" value="Genomic_DNA"/>
</dbReference>
<gene>
    <name evidence="2" type="ORF">DPQ33_17920</name>
</gene>
<feature type="compositionally biased region" description="Pro residues" evidence="1">
    <location>
        <begin position="854"/>
        <end position="867"/>
    </location>
</feature>
<dbReference type="Pfam" id="PF04465">
    <property type="entry name" value="DUF499"/>
    <property type="match status" value="1"/>
</dbReference>
<accession>A0A7M3M9Z8</accession>
<protein>
    <submittedName>
        <fullName evidence="2">Uncharacterized protein</fullName>
    </submittedName>
</protein>
<evidence type="ECO:0000256" key="1">
    <source>
        <dbReference type="SAM" id="MobiDB-lite"/>
    </source>
</evidence>
<evidence type="ECO:0000313" key="2">
    <source>
        <dbReference type="EMBL" id="TVM14043.1"/>
    </source>
</evidence>
<organism evidence="2 3">
    <name type="scientific">Oceanidesulfovibrio indonesiensis</name>
    <dbReference type="NCBI Taxonomy" id="54767"/>
    <lineage>
        <taxon>Bacteria</taxon>
        <taxon>Pseudomonadati</taxon>
        <taxon>Thermodesulfobacteriota</taxon>
        <taxon>Desulfovibrionia</taxon>
        <taxon>Desulfovibrionales</taxon>
        <taxon>Desulfovibrionaceae</taxon>
        <taxon>Oceanidesulfovibrio</taxon>
    </lineage>
</organism>
<feature type="compositionally biased region" description="Gly residues" evidence="1">
    <location>
        <begin position="825"/>
        <end position="853"/>
    </location>
</feature>
<comment type="caution">
    <text evidence="2">The sequence shown here is derived from an EMBL/GenBank/DDBJ whole genome shotgun (WGS) entry which is preliminary data.</text>
</comment>
<keyword evidence="3" id="KW-1185">Reference proteome</keyword>
<dbReference type="InterPro" id="IPR007555">
    <property type="entry name" value="DUF499"/>
</dbReference>
<dbReference type="OrthoDB" id="9757917at2"/>
<dbReference type="Proteomes" id="UP000448292">
    <property type="component" value="Unassembled WGS sequence"/>
</dbReference>
<evidence type="ECO:0000313" key="3">
    <source>
        <dbReference type="Proteomes" id="UP000448292"/>
    </source>
</evidence>
<feature type="region of interest" description="Disordered" evidence="1">
    <location>
        <begin position="815"/>
        <end position="872"/>
    </location>
</feature>
<reference evidence="2 3" key="1">
    <citation type="submission" date="2018-06" db="EMBL/GenBank/DDBJ databases">
        <title>Complete genome of Desulfovibrio indonesiensis P37SLT.</title>
        <authorList>
            <person name="Crispim J.S."/>
            <person name="Vidigal P.M.P."/>
            <person name="Silva L.C.F."/>
            <person name="Laguardia C.N."/>
            <person name="Araujo L.C."/>
            <person name="Dias R.S."/>
            <person name="Sousa M.P."/>
            <person name="Paula S.O."/>
            <person name="Silva C."/>
        </authorList>
    </citation>
    <scope>NUCLEOTIDE SEQUENCE [LARGE SCALE GENOMIC DNA]</scope>
    <source>
        <strain evidence="2 3">P37SLT</strain>
    </source>
</reference>
<dbReference type="RefSeq" id="WP_144304591.1">
    <property type="nucleotide sequence ID" value="NZ_QMIE01000029.1"/>
</dbReference>
<dbReference type="AlphaFoldDB" id="A0A7M3M9Z8"/>
<name>A0A7M3M9Z8_9BACT</name>
<sequence>MQIKPWTEIATPHEDVLKGTFKQAEFAADLSRVKEGTAGPEYQNAAKFFERTYITEGMRLLLDSLVKRLNGGSGDPVIQLQTAFGGGKTHTMLAVYHLAKGDTPASKLQGVPPILDAAGITDLPKASIAVIDGNRLSPSQPQKRGSAEVRTLWGEIAYQIGGEDAYSMLAESDKNGTSPGKETLTNIFSKYGPVVILVDELVAYVRQLEEGKSYPGGTFESNLSFIQALTESLAGTPSSCLFVSLPESDTELGGHMAQRALDSLEKYFGRIQALWKPVATEEAFEIVRRRLFNPISDDQAVQQVCQAFSEYYQSNAEDFPNDALDGSYYRRLVASYPIHPEIFDRLYLDWSSLDKFQRTRGVLQLLATVIYRLWKDGSQDPMIMPGALPLYDNNVKNQSIYYLPQGWDPVIDKDIDGEQAESARLDTNDPRIGQKQCARRTSRAIFLGSAPSHKQQRVRGISWGHIALGAAYPGINTSVIRDALKKLTDKLHYLNVDGERYWFDVTPNLRREMEERKRRFEDGTDIVPEIKSRLGKIINKGSFGGVHIFTPSGDIPDDLDLRLCVLPPKSPHSKTCELAVKSAEENLKMHGNSPRLHQNRLVFLAPDYDALTRLRDHVRTFLAWKSIVSDVEQSRLVLDVLQVKQAKQNMENVSSTVNRTIAECYQWLLCPIQYPGKNGGVGKIEWESIRLNTGATSIVSEIEKRLTDEEMLLKAWSPIHLDHMLKQWFWKEGVKDLNTHDLWQKMCDYLYLPRLLDSSILQATISNGVASGDYFSYADGKDGDEYLGFKFKEPVSCVIDKSSLIIELEAAKEYKAKKEQPAPQPGGGDGGGDVLPGPGPGGGEGGAGGGGGEPPQPPKPGDPPVPQTKPKKRFYGTVDLDSHTGRMAYDEIQKEIINLLTNRPGVTVRLKLDIEADSMEGFDENIQRAVRENCGTLNFSQADFDEE</sequence>
<proteinExistence type="predicted"/>